<protein>
    <submittedName>
        <fullName evidence="3">PilN domain-containing protein</fullName>
    </submittedName>
</protein>
<reference evidence="3" key="1">
    <citation type="submission" date="2022-02" db="EMBL/GenBank/DDBJ databases">
        <title>Fredinandcohnia quinoae sp. nov. isolated from Chenopodium quinoa seeds.</title>
        <authorList>
            <person name="Saati-Santamaria Z."/>
            <person name="Flores-Felix J.D."/>
            <person name="Igual J.M."/>
            <person name="Velazquez E."/>
            <person name="Garcia-Fraile P."/>
            <person name="Martinez-Molina E."/>
        </authorList>
    </citation>
    <scope>NUCLEOTIDE SEQUENCE</scope>
    <source>
        <strain evidence="3">SECRCQ15</strain>
    </source>
</reference>
<dbReference type="Proteomes" id="UP001431131">
    <property type="component" value="Unassembled WGS sequence"/>
</dbReference>
<proteinExistence type="predicted"/>
<gene>
    <name evidence="3" type="ORF">MJG50_14680</name>
</gene>
<dbReference type="PANTHER" id="PTHR40278:SF1">
    <property type="entry name" value="DNA UTILIZATION PROTEIN HOFN"/>
    <property type="match status" value="1"/>
</dbReference>
<feature type="transmembrane region" description="Helical" evidence="2">
    <location>
        <begin position="20"/>
        <end position="38"/>
    </location>
</feature>
<dbReference type="RefSeq" id="WP_240256497.1">
    <property type="nucleotide sequence ID" value="NZ_JAKTTI010000024.1"/>
</dbReference>
<feature type="coiled-coil region" evidence="1">
    <location>
        <begin position="47"/>
        <end position="74"/>
    </location>
</feature>
<name>A0AAW5E0Z7_9BACI</name>
<evidence type="ECO:0000256" key="2">
    <source>
        <dbReference type="SAM" id="Phobius"/>
    </source>
</evidence>
<dbReference type="PANTHER" id="PTHR40278">
    <property type="entry name" value="DNA UTILIZATION PROTEIN HOFN"/>
    <property type="match status" value="1"/>
</dbReference>
<keyword evidence="4" id="KW-1185">Reference proteome</keyword>
<evidence type="ECO:0000256" key="1">
    <source>
        <dbReference type="SAM" id="Coils"/>
    </source>
</evidence>
<dbReference type="EMBL" id="JAKTTI010000024">
    <property type="protein sequence ID" value="MCH1626581.1"/>
    <property type="molecule type" value="Genomic_DNA"/>
</dbReference>
<dbReference type="InterPro" id="IPR007813">
    <property type="entry name" value="PilN"/>
</dbReference>
<keyword evidence="1" id="KW-0175">Coiled coil</keyword>
<accession>A0AAW5E0Z7</accession>
<dbReference type="Pfam" id="PF05137">
    <property type="entry name" value="PilN"/>
    <property type="match status" value="1"/>
</dbReference>
<keyword evidence="2" id="KW-0472">Membrane</keyword>
<keyword evidence="2" id="KW-0812">Transmembrane</keyword>
<evidence type="ECO:0000313" key="4">
    <source>
        <dbReference type="Proteomes" id="UP001431131"/>
    </source>
</evidence>
<comment type="caution">
    <text evidence="3">The sequence shown here is derived from an EMBL/GenBank/DDBJ whole genome shotgun (WGS) entry which is preliminary data.</text>
</comment>
<organism evidence="3 4">
    <name type="scientific">Fredinandcohnia quinoae</name>
    <dbReference type="NCBI Taxonomy" id="2918902"/>
    <lineage>
        <taxon>Bacteria</taxon>
        <taxon>Bacillati</taxon>
        <taxon>Bacillota</taxon>
        <taxon>Bacilli</taxon>
        <taxon>Bacillales</taxon>
        <taxon>Bacillaceae</taxon>
        <taxon>Fredinandcohnia</taxon>
    </lineage>
</organism>
<dbReference type="AlphaFoldDB" id="A0AAW5E0Z7"/>
<evidence type="ECO:0000313" key="3">
    <source>
        <dbReference type="EMBL" id="MCH1626581.1"/>
    </source>
</evidence>
<dbReference type="InterPro" id="IPR052534">
    <property type="entry name" value="Extracell_DNA_Util/SecSys_Comp"/>
</dbReference>
<keyword evidence="2" id="KW-1133">Transmembrane helix</keyword>
<sequence>MLVEINLLARKEYKNRANYLIFMIMFLIGLSGTIFLYMQHEKAIITEQQLSSEISMLQKKRAKVEQRYATEQESSDVIKLEKVVKWANDYFIETVPLLNHLTALLPEQGYIQSFSYVDDGIISLIVQFDTNNQVAYYLASLTNSPYFKQTKINSVTTRKIDDVEVEEAPITETNASKVATNENEEKQGVNTKLEMDKVDYFSRYYATLEITIDKEYVKSIQREGK</sequence>